<reference evidence="9 10" key="1">
    <citation type="submission" date="2024-09" db="EMBL/GenBank/DDBJ databases">
        <authorList>
            <person name="Sun Q."/>
            <person name="Mori K."/>
        </authorList>
    </citation>
    <scope>NUCLEOTIDE SEQUENCE [LARGE SCALE GENOMIC DNA]</scope>
    <source>
        <strain evidence="9 10">KCTC 22789</strain>
    </source>
</reference>
<proteinExistence type="inferred from homology"/>
<name>A0ABV6I9A4_9RHOB</name>
<dbReference type="Pfam" id="PF02534">
    <property type="entry name" value="T4SS-DNA_transf"/>
    <property type="match status" value="1"/>
</dbReference>
<evidence type="ECO:0000313" key="9">
    <source>
        <dbReference type="EMBL" id="MFC0342562.1"/>
    </source>
</evidence>
<dbReference type="PANTHER" id="PTHR37937">
    <property type="entry name" value="CONJUGATIVE TRANSFER: DNA TRANSPORT"/>
    <property type="match status" value="1"/>
</dbReference>
<keyword evidence="5 8" id="KW-1133">Transmembrane helix</keyword>
<keyword evidence="4 8" id="KW-0812">Transmembrane</keyword>
<dbReference type="CDD" id="cd01127">
    <property type="entry name" value="TrwB_TraG_TraD_VirD4"/>
    <property type="match status" value="1"/>
</dbReference>
<dbReference type="Proteomes" id="UP001589799">
    <property type="component" value="Unassembled WGS sequence"/>
</dbReference>
<feature type="region of interest" description="Disordered" evidence="7">
    <location>
        <begin position="384"/>
        <end position="405"/>
    </location>
</feature>
<dbReference type="SUPFAM" id="SSF52540">
    <property type="entry name" value="P-loop containing nucleoside triphosphate hydrolases"/>
    <property type="match status" value="1"/>
</dbReference>
<feature type="transmembrane region" description="Helical" evidence="8">
    <location>
        <begin position="63"/>
        <end position="82"/>
    </location>
</feature>
<keyword evidence="10" id="KW-1185">Reference proteome</keyword>
<feature type="transmembrane region" description="Helical" evidence="8">
    <location>
        <begin position="26"/>
        <end position="51"/>
    </location>
</feature>
<accession>A0ABV6I9A4</accession>
<organism evidence="9 10">
    <name type="scientific">Paracoccus niistensis</name>
    <dbReference type="NCBI Taxonomy" id="632935"/>
    <lineage>
        <taxon>Bacteria</taxon>
        <taxon>Pseudomonadati</taxon>
        <taxon>Pseudomonadota</taxon>
        <taxon>Alphaproteobacteria</taxon>
        <taxon>Rhodobacterales</taxon>
        <taxon>Paracoccaceae</taxon>
        <taxon>Paracoccus</taxon>
    </lineage>
</organism>
<dbReference type="InterPro" id="IPR027417">
    <property type="entry name" value="P-loop_NTPase"/>
</dbReference>
<comment type="caution">
    <text evidence="9">The sequence shown here is derived from an EMBL/GenBank/DDBJ whole genome shotgun (WGS) entry which is preliminary data.</text>
</comment>
<evidence type="ECO:0000256" key="7">
    <source>
        <dbReference type="SAM" id="MobiDB-lite"/>
    </source>
</evidence>
<dbReference type="EMBL" id="JBHLWE010000080">
    <property type="protein sequence ID" value="MFC0342562.1"/>
    <property type="molecule type" value="Genomic_DNA"/>
</dbReference>
<evidence type="ECO:0000256" key="2">
    <source>
        <dbReference type="ARBA" id="ARBA00008806"/>
    </source>
</evidence>
<comment type="subcellular location">
    <subcellularLocation>
        <location evidence="1">Cell membrane</location>
        <topology evidence="1">Multi-pass membrane protein</topology>
    </subcellularLocation>
</comment>
<gene>
    <name evidence="9" type="ORF">ACFFII_17655</name>
</gene>
<evidence type="ECO:0000256" key="4">
    <source>
        <dbReference type="ARBA" id="ARBA00022692"/>
    </source>
</evidence>
<dbReference type="RefSeq" id="WP_377700179.1">
    <property type="nucleotide sequence ID" value="NZ_JBHLWE010000080.1"/>
</dbReference>
<evidence type="ECO:0000256" key="1">
    <source>
        <dbReference type="ARBA" id="ARBA00004651"/>
    </source>
</evidence>
<comment type="similarity">
    <text evidence="2">Belongs to the VirD4/TraG family.</text>
</comment>
<sequence length="578" mass="62582">MIRTVFSFLVLLGTLAIAVPWALLVLAFGLTITFVLVTFGFVFGQMLIFGLDTLDEPNSPFGWLGYAVCVLTGWALVLSVWAEHFGIARLFARTRDSHGSARLASKAERRDLARSEGGLLIGRDADSGRLLRYDGPAHLLTLAPTRAGKGVGTVIPNLLLVSRPMLVIDPKGENARITYDARAKFGSVHVLDPFGVTGLPAAAYNPLARLTPDSLDLGEDAASLAEALVMDPPGETGDAHWNEEAKALLAGLIFFAAVHEPEDRRTLASVREYLTLPPEQFRALLGIMQDSPGAGGLIARAANRFLGKSDREAAGVLSSAQRHTHFLDSPRITASLARSDFSFASLRHEVASVFLVLPPNRLDAYSRWLRLLVSQALGEIARDAETSQGVPASPGAAQRPQEGSPALREPTLFLLDEFAALGRLEAVERAMGLMAGYGLQLWPILQGEAASRKRSGGAFRCRTSQLRALYGTRANTFVANAGVLQTFGVNDYETAKALSQLMGQATAQYTTTSYRPGDPAATTHQLIGRDLLTPDEIMQMSPHLQLLRLQGRPMILARKLRYHADPEFRGLYPPQSAP</sequence>
<evidence type="ECO:0000256" key="6">
    <source>
        <dbReference type="ARBA" id="ARBA00023136"/>
    </source>
</evidence>
<dbReference type="InterPro" id="IPR003688">
    <property type="entry name" value="TraG/VirD4"/>
</dbReference>
<protein>
    <submittedName>
        <fullName evidence="9">Type IV secretory system conjugative DNA transfer family protein</fullName>
    </submittedName>
</protein>
<evidence type="ECO:0000256" key="5">
    <source>
        <dbReference type="ARBA" id="ARBA00022989"/>
    </source>
</evidence>
<dbReference type="InterPro" id="IPR051539">
    <property type="entry name" value="T4SS-coupling_protein"/>
</dbReference>
<dbReference type="Gene3D" id="3.40.50.300">
    <property type="entry name" value="P-loop containing nucleotide triphosphate hydrolases"/>
    <property type="match status" value="1"/>
</dbReference>
<dbReference type="PANTHER" id="PTHR37937:SF1">
    <property type="entry name" value="CONJUGATIVE TRANSFER: DNA TRANSPORT"/>
    <property type="match status" value="1"/>
</dbReference>
<evidence type="ECO:0000256" key="3">
    <source>
        <dbReference type="ARBA" id="ARBA00022475"/>
    </source>
</evidence>
<keyword evidence="3" id="KW-1003">Cell membrane</keyword>
<keyword evidence="6 8" id="KW-0472">Membrane</keyword>
<evidence type="ECO:0000313" key="10">
    <source>
        <dbReference type="Proteomes" id="UP001589799"/>
    </source>
</evidence>
<evidence type="ECO:0000256" key="8">
    <source>
        <dbReference type="SAM" id="Phobius"/>
    </source>
</evidence>